<feature type="compositionally biased region" description="Low complexity" evidence="1">
    <location>
        <begin position="82"/>
        <end position="94"/>
    </location>
</feature>
<sequence>MDNGTNRTTAEQSDLRNDLFDLIQEELRRTNVRTSTQQETLLPTIRELIYGYNENNRNYNENIRTTLQIIQNMNQTQNLIHNDNSTNRTNTSTSRRTHRPTSRAQQDTNMFLSYLIYPIRDLSANQFQDVVVRPTQEQLQAATQQITYWQTSINQTRCPITLEDFEDGQIVRQITHCGHTFCENAIQNWFLTNVRCPVCRYDIRTNIQAHPSPLLPDNLMDSLTTSIENMLQNYINEQPTRRFTNDLSFDFVYY</sequence>
<feature type="domain" description="RING-type" evidence="2">
    <location>
        <begin position="158"/>
        <end position="200"/>
    </location>
</feature>
<dbReference type="AlphaFoldDB" id="A0A6C0JLN7"/>
<organism evidence="3">
    <name type="scientific">viral metagenome</name>
    <dbReference type="NCBI Taxonomy" id="1070528"/>
    <lineage>
        <taxon>unclassified sequences</taxon>
        <taxon>metagenomes</taxon>
        <taxon>organismal metagenomes</taxon>
    </lineage>
</organism>
<evidence type="ECO:0000256" key="1">
    <source>
        <dbReference type="SAM" id="MobiDB-lite"/>
    </source>
</evidence>
<dbReference type="InterPro" id="IPR047134">
    <property type="entry name" value="RNF4"/>
</dbReference>
<evidence type="ECO:0000313" key="3">
    <source>
        <dbReference type="EMBL" id="QHU04748.1"/>
    </source>
</evidence>
<dbReference type="InterPro" id="IPR001841">
    <property type="entry name" value="Znf_RING"/>
</dbReference>
<dbReference type="InterPro" id="IPR013083">
    <property type="entry name" value="Znf_RING/FYVE/PHD"/>
</dbReference>
<dbReference type="PANTHER" id="PTHR23041:SF78">
    <property type="entry name" value="E3 UBIQUITIN-PROTEIN LIGASE RNF4"/>
    <property type="match status" value="1"/>
</dbReference>
<dbReference type="PROSITE" id="PS50089">
    <property type="entry name" value="ZF_RING_2"/>
    <property type="match status" value="1"/>
</dbReference>
<feature type="region of interest" description="Disordered" evidence="1">
    <location>
        <begin position="80"/>
        <end position="104"/>
    </location>
</feature>
<protein>
    <recommendedName>
        <fullName evidence="2">RING-type domain-containing protein</fullName>
    </recommendedName>
</protein>
<dbReference type="EMBL" id="MN740404">
    <property type="protein sequence ID" value="QHU04748.1"/>
    <property type="molecule type" value="Genomic_DNA"/>
</dbReference>
<accession>A0A6C0JLN7</accession>
<dbReference type="Pfam" id="PF13639">
    <property type="entry name" value="zf-RING_2"/>
    <property type="match status" value="1"/>
</dbReference>
<dbReference type="SUPFAM" id="SSF57850">
    <property type="entry name" value="RING/U-box"/>
    <property type="match status" value="1"/>
</dbReference>
<dbReference type="PANTHER" id="PTHR23041">
    <property type="entry name" value="RING FINGER DOMAIN-CONTAINING"/>
    <property type="match status" value="1"/>
</dbReference>
<evidence type="ECO:0000259" key="2">
    <source>
        <dbReference type="PROSITE" id="PS50089"/>
    </source>
</evidence>
<dbReference type="Gene3D" id="3.30.40.10">
    <property type="entry name" value="Zinc/RING finger domain, C3HC4 (zinc finger)"/>
    <property type="match status" value="1"/>
</dbReference>
<proteinExistence type="predicted"/>
<reference evidence="3" key="1">
    <citation type="journal article" date="2020" name="Nature">
        <title>Giant virus diversity and host interactions through global metagenomics.</title>
        <authorList>
            <person name="Schulz F."/>
            <person name="Roux S."/>
            <person name="Paez-Espino D."/>
            <person name="Jungbluth S."/>
            <person name="Walsh D.A."/>
            <person name="Denef V.J."/>
            <person name="McMahon K.D."/>
            <person name="Konstantinidis K.T."/>
            <person name="Eloe-Fadrosh E.A."/>
            <person name="Kyrpides N.C."/>
            <person name="Woyke T."/>
        </authorList>
    </citation>
    <scope>NUCLEOTIDE SEQUENCE</scope>
    <source>
        <strain evidence="3">GVMAG-M-3300027708-5</strain>
    </source>
</reference>
<name>A0A6C0JLN7_9ZZZZ</name>